<feature type="compositionally biased region" description="Basic and acidic residues" evidence="1">
    <location>
        <begin position="1"/>
        <end position="24"/>
    </location>
</feature>
<protein>
    <recommendedName>
        <fullName evidence="2">Arabidopsis retrotransposon Orf1 C-terminal domain-containing protein</fullName>
    </recommendedName>
</protein>
<evidence type="ECO:0000313" key="3">
    <source>
        <dbReference type="EMBL" id="CAE6012891.1"/>
    </source>
</evidence>
<feature type="region of interest" description="Disordered" evidence="1">
    <location>
        <begin position="317"/>
        <end position="429"/>
    </location>
</feature>
<feature type="domain" description="Arabidopsis retrotransposon Orf1 C-terminal" evidence="2">
    <location>
        <begin position="752"/>
        <end position="887"/>
    </location>
</feature>
<dbReference type="InterPro" id="IPR004312">
    <property type="entry name" value="ATHILA_Orf1_C"/>
</dbReference>
<accession>A0A8S2A546</accession>
<feature type="region of interest" description="Disordered" evidence="1">
    <location>
        <begin position="1"/>
        <end position="35"/>
    </location>
</feature>
<gene>
    <name evidence="3" type="ORF">AARE701A_LOCUS9759</name>
</gene>
<evidence type="ECO:0000259" key="2">
    <source>
        <dbReference type="Pfam" id="PF03078"/>
    </source>
</evidence>
<feature type="compositionally biased region" description="Acidic residues" evidence="1">
    <location>
        <begin position="827"/>
        <end position="852"/>
    </location>
</feature>
<evidence type="ECO:0000256" key="1">
    <source>
        <dbReference type="SAM" id="MobiDB-lite"/>
    </source>
</evidence>
<dbReference type="EMBL" id="LR999454">
    <property type="protein sequence ID" value="CAE6012891.1"/>
    <property type="molecule type" value="Genomic_DNA"/>
</dbReference>
<sequence length="887" mass="100360">MEDHNHLPEHLDDPPPRRNDREAAGPEGENNAAGQNEEHIAVHDGAHELDYLDPLIGDFDAPHLHFQSRSAINPTRPQHESFKISPQLINLVKENQFHGFATEIPIAHIDLFEEICDTTSSDEEANNYRKYTASTGDFATKTVEEARSLISNLAVSDNNNLLDPSLTMDKEAIHLSRFDELMEMMNTAVKCLQEVTSSSSEEDDDFYGREEDVNYMGARRGYQGRVFNQSFRNRGRNTNQKSVNNKIHEMYEEINNKVVTLSDKVEGIYKQNTETAFIVVTFTEPFMRKYKQPLYAHLNAITLRSGLAYKEPIDPRYQEEEQPLPHPRPGRRPVTGEEQPEPALSTRPVTSPVTDGREAAKMPSRPVTQPVTGGDPSDHTGHSTAAGGDVAEEPLNREGVIPTPPLRPERVYQPKVPYPNASKTSKKERERAKLKELIGQLTVRLPFVEACAMIPTLRKYMKSILTNNISLEDGVMMITQDCSAILQNRSPQKRVEEATNELCEEIILDDPLEMALTEAKDDYVFLMESVENSAEILDSAECYTRLVAYLDLDEESSQPAPPKDTPSDVANRWSELRAPKVELKQLPIGLRDRKGADNGVADHLSRMRIDEPIPLDDSLPEENVYVIDTVPIGGVPAPPQQRVARFKSYDTPWFRYYANYLAADVRLKPYFPQIGKDAVPTVPTNVPYRSCPAVNQQPLPNTIRNRTDGDLHQLTLRPASKPRPATHISFRLVIRTVTGALMEKKLASRPTQGKDARAIGFEHLRRIEFLEHGMVGEFYHYRFEHPLSKTANILLPCPEATSILAGENIDFEPAFEDLYIEFTQPMEEDAPAPDPAEDEIDDMDVDRDEEYDTSMYHFGEHVPPSRESKSLSEAHRHNSQLQKWCKK</sequence>
<organism evidence="3 4">
    <name type="scientific">Arabidopsis arenosa</name>
    <name type="common">Sand rock-cress</name>
    <name type="synonym">Cardaminopsis arenosa</name>
    <dbReference type="NCBI Taxonomy" id="38785"/>
    <lineage>
        <taxon>Eukaryota</taxon>
        <taxon>Viridiplantae</taxon>
        <taxon>Streptophyta</taxon>
        <taxon>Embryophyta</taxon>
        <taxon>Tracheophyta</taxon>
        <taxon>Spermatophyta</taxon>
        <taxon>Magnoliopsida</taxon>
        <taxon>eudicotyledons</taxon>
        <taxon>Gunneridae</taxon>
        <taxon>Pentapetalae</taxon>
        <taxon>rosids</taxon>
        <taxon>malvids</taxon>
        <taxon>Brassicales</taxon>
        <taxon>Brassicaceae</taxon>
        <taxon>Camelineae</taxon>
        <taxon>Arabidopsis</taxon>
    </lineage>
</organism>
<proteinExistence type="predicted"/>
<feature type="compositionally biased region" description="Basic and acidic residues" evidence="1">
    <location>
        <begin position="858"/>
        <end position="876"/>
    </location>
</feature>
<evidence type="ECO:0000313" key="4">
    <source>
        <dbReference type="Proteomes" id="UP000682877"/>
    </source>
</evidence>
<dbReference type="Pfam" id="PF03078">
    <property type="entry name" value="ATHILA"/>
    <property type="match status" value="1"/>
</dbReference>
<feature type="compositionally biased region" description="Low complexity" evidence="1">
    <location>
        <begin position="25"/>
        <end position="35"/>
    </location>
</feature>
<name>A0A8S2A546_ARAAE</name>
<feature type="region of interest" description="Disordered" evidence="1">
    <location>
        <begin position="827"/>
        <end position="887"/>
    </location>
</feature>
<dbReference type="Proteomes" id="UP000682877">
    <property type="component" value="Chromosome 4"/>
</dbReference>
<dbReference type="AlphaFoldDB" id="A0A8S2A546"/>
<reference evidence="3" key="1">
    <citation type="submission" date="2021-01" db="EMBL/GenBank/DDBJ databases">
        <authorList>
            <person name="Bezrukov I."/>
        </authorList>
    </citation>
    <scope>NUCLEOTIDE SEQUENCE</scope>
</reference>
<keyword evidence="4" id="KW-1185">Reference proteome</keyword>